<gene>
    <name evidence="2" type="ORF">FHX71_002804</name>
</gene>
<accession>A0A7W3J9N6</accession>
<feature type="transmembrane region" description="Helical" evidence="1">
    <location>
        <begin position="117"/>
        <end position="139"/>
    </location>
</feature>
<keyword evidence="1" id="KW-0472">Membrane</keyword>
<feature type="transmembrane region" description="Helical" evidence="1">
    <location>
        <begin position="71"/>
        <end position="93"/>
    </location>
</feature>
<keyword evidence="1" id="KW-1133">Transmembrane helix</keyword>
<organism evidence="2 3">
    <name type="scientific">Promicromonospora sukumoe</name>
    <dbReference type="NCBI Taxonomy" id="88382"/>
    <lineage>
        <taxon>Bacteria</taxon>
        <taxon>Bacillati</taxon>
        <taxon>Actinomycetota</taxon>
        <taxon>Actinomycetes</taxon>
        <taxon>Micrococcales</taxon>
        <taxon>Promicromonosporaceae</taxon>
        <taxon>Promicromonospora</taxon>
    </lineage>
</organism>
<evidence type="ECO:0000313" key="2">
    <source>
        <dbReference type="EMBL" id="MBA8808862.1"/>
    </source>
</evidence>
<comment type="caution">
    <text evidence="2">The sequence shown here is derived from an EMBL/GenBank/DDBJ whole genome shotgun (WGS) entry which is preliminary data.</text>
</comment>
<feature type="transmembrane region" description="Helical" evidence="1">
    <location>
        <begin position="180"/>
        <end position="202"/>
    </location>
</feature>
<evidence type="ECO:0000313" key="3">
    <source>
        <dbReference type="Proteomes" id="UP000540568"/>
    </source>
</evidence>
<feature type="transmembrane region" description="Helical" evidence="1">
    <location>
        <begin position="145"/>
        <end position="168"/>
    </location>
</feature>
<dbReference type="Proteomes" id="UP000540568">
    <property type="component" value="Unassembled WGS sequence"/>
</dbReference>
<dbReference type="RefSeq" id="WP_182617225.1">
    <property type="nucleotide sequence ID" value="NZ_BAAATF010000003.1"/>
</dbReference>
<feature type="transmembrane region" description="Helical" evidence="1">
    <location>
        <begin position="6"/>
        <end position="24"/>
    </location>
</feature>
<name>A0A7W3J9N6_9MICO</name>
<dbReference type="EMBL" id="JACGWV010000001">
    <property type="protein sequence ID" value="MBA8808862.1"/>
    <property type="molecule type" value="Genomic_DNA"/>
</dbReference>
<evidence type="ECO:0000256" key="1">
    <source>
        <dbReference type="SAM" id="Phobius"/>
    </source>
</evidence>
<sequence length="205" mass="20770">MEHTSDGALAAAAVSVLAALWFAWTVRHSGPWSRLVPVAGIVAAAVAAVVAAVAAYGAWPDGTVVTGRVVSIYVAALLVHAGLTRLCTGFLAGKYRRAVAAAKDADKAGVTTGKSRLHLIPTVVAVSTAIQVAVIANTLSVPDLYLGAAAGIAAAVLAWPLGGFLRLVTRPRGHRPTAALAHPLTGLLAGAVLLATAVWLLLRIA</sequence>
<feature type="transmembrane region" description="Helical" evidence="1">
    <location>
        <begin position="36"/>
        <end position="59"/>
    </location>
</feature>
<reference evidence="2 3" key="1">
    <citation type="submission" date="2020-07" db="EMBL/GenBank/DDBJ databases">
        <title>Sequencing the genomes of 1000 actinobacteria strains.</title>
        <authorList>
            <person name="Klenk H.-P."/>
        </authorList>
    </citation>
    <scope>NUCLEOTIDE SEQUENCE [LARGE SCALE GENOMIC DNA]</scope>
    <source>
        <strain evidence="2 3">DSM 44121</strain>
    </source>
</reference>
<dbReference type="AlphaFoldDB" id="A0A7W3J9N6"/>
<protein>
    <submittedName>
        <fullName evidence="2">Uncharacterized protein</fullName>
    </submittedName>
</protein>
<keyword evidence="1" id="KW-0812">Transmembrane</keyword>
<proteinExistence type="predicted"/>
<keyword evidence="3" id="KW-1185">Reference proteome</keyword>